<dbReference type="CDD" id="cd06261">
    <property type="entry name" value="TM_PBP2"/>
    <property type="match status" value="1"/>
</dbReference>
<feature type="transmembrane region" description="Helical" evidence="7">
    <location>
        <begin position="73"/>
        <end position="98"/>
    </location>
</feature>
<gene>
    <name evidence="9" type="ORF">NK718_03040</name>
</gene>
<keyword evidence="10" id="KW-1185">Reference proteome</keyword>
<evidence type="ECO:0000256" key="2">
    <source>
        <dbReference type="ARBA" id="ARBA00022448"/>
    </source>
</evidence>
<keyword evidence="5 7" id="KW-1133">Transmembrane helix</keyword>
<keyword evidence="4 7" id="KW-0812">Transmembrane</keyword>
<keyword evidence="2 7" id="KW-0813">Transport</keyword>
<feature type="transmembrane region" description="Helical" evidence="7">
    <location>
        <begin position="146"/>
        <end position="166"/>
    </location>
</feature>
<feature type="transmembrane region" description="Helical" evidence="7">
    <location>
        <begin position="110"/>
        <end position="134"/>
    </location>
</feature>
<protein>
    <submittedName>
        <fullName evidence="9">Carbohydrate ABC transporter permease</fullName>
    </submittedName>
</protein>
<evidence type="ECO:0000256" key="3">
    <source>
        <dbReference type="ARBA" id="ARBA00022475"/>
    </source>
</evidence>
<evidence type="ECO:0000256" key="4">
    <source>
        <dbReference type="ARBA" id="ARBA00022692"/>
    </source>
</evidence>
<comment type="similarity">
    <text evidence="7">Belongs to the binding-protein-dependent transport system permease family.</text>
</comment>
<proteinExistence type="inferred from homology"/>
<feature type="transmembrane region" description="Helical" evidence="7">
    <location>
        <begin position="12"/>
        <end position="33"/>
    </location>
</feature>
<name>A0ABT1L7X8_9HYPH</name>
<organism evidence="9 10">
    <name type="scientific">Alsobacter ponti</name>
    <dbReference type="NCBI Taxonomy" id="2962936"/>
    <lineage>
        <taxon>Bacteria</taxon>
        <taxon>Pseudomonadati</taxon>
        <taxon>Pseudomonadota</taxon>
        <taxon>Alphaproteobacteria</taxon>
        <taxon>Hyphomicrobiales</taxon>
        <taxon>Alsobacteraceae</taxon>
        <taxon>Alsobacter</taxon>
    </lineage>
</organism>
<dbReference type="PANTHER" id="PTHR32243:SF18">
    <property type="entry name" value="INNER MEMBRANE ABC TRANSPORTER PERMEASE PROTEIN YCJP"/>
    <property type="match status" value="1"/>
</dbReference>
<evidence type="ECO:0000256" key="1">
    <source>
        <dbReference type="ARBA" id="ARBA00004651"/>
    </source>
</evidence>
<dbReference type="InterPro" id="IPR000515">
    <property type="entry name" value="MetI-like"/>
</dbReference>
<dbReference type="EMBL" id="JANCLU010000002">
    <property type="protein sequence ID" value="MCP8937479.1"/>
    <property type="molecule type" value="Genomic_DNA"/>
</dbReference>
<dbReference type="PANTHER" id="PTHR32243">
    <property type="entry name" value="MALTOSE TRANSPORT SYSTEM PERMEASE-RELATED"/>
    <property type="match status" value="1"/>
</dbReference>
<dbReference type="Proteomes" id="UP001205890">
    <property type="component" value="Unassembled WGS sequence"/>
</dbReference>
<dbReference type="InterPro" id="IPR050901">
    <property type="entry name" value="BP-dep_ABC_trans_perm"/>
</dbReference>
<comment type="caution">
    <text evidence="9">The sequence shown here is derived from an EMBL/GenBank/DDBJ whole genome shotgun (WGS) entry which is preliminary data.</text>
</comment>
<feature type="domain" description="ABC transmembrane type-1" evidence="8">
    <location>
        <begin position="75"/>
        <end position="266"/>
    </location>
</feature>
<evidence type="ECO:0000313" key="10">
    <source>
        <dbReference type="Proteomes" id="UP001205890"/>
    </source>
</evidence>
<sequence length="281" mass="31265">MAMSQQTSTRLTRGVGAVALVVLIVWTVAPLYWMVVTSLKVNSEIYGEQVTLWPLKPTLDNYRVLFEETNFLIYFRNSVIVAVVTTMLSLVCAALGAYALTRLNFPGRRFFARALVYTYLMPSSLLFIPLLIIIRGVGLQNTLEGLVFSYLGFTVPFCTWLLMGYFMSIPIELEESAMVDGCGRLGVLFRIVIPLTVPALAVVAFFSFTLAWNEFIYASVLVSDLSVRTIPTGIPNFIVEDVFFWGPMMASTLISAVPPLVVYFLFQRFLITGLTLGAVKG</sequence>
<dbReference type="InterPro" id="IPR035906">
    <property type="entry name" value="MetI-like_sf"/>
</dbReference>
<evidence type="ECO:0000256" key="7">
    <source>
        <dbReference type="RuleBase" id="RU363032"/>
    </source>
</evidence>
<dbReference type="Gene3D" id="1.10.3720.10">
    <property type="entry name" value="MetI-like"/>
    <property type="match status" value="1"/>
</dbReference>
<evidence type="ECO:0000259" key="8">
    <source>
        <dbReference type="PROSITE" id="PS50928"/>
    </source>
</evidence>
<reference evidence="9 10" key="1">
    <citation type="submission" date="2022-07" db="EMBL/GenBank/DDBJ databases">
        <authorList>
            <person name="Li W.-J."/>
            <person name="Deng Q.-Q."/>
        </authorList>
    </citation>
    <scope>NUCLEOTIDE SEQUENCE [LARGE SCALE GENOMIC DNA]</scope>
    <source>
        <strain evidence="9 10">SYSU M60028</strain>
    </source>
</reference>
<dbReference type="SUPFAM" id="SSF161098">
    <property type="entry name" value="MetI-like"/>
    <property type="match status" value="1"/>
</dbReference>
<feature type="transmembrane region" description="Helical" evidence="7">
    <location>
        <begin position="187"/>
        <end position="212"/>
    </location>
</feature>
<keyword evidence="6 7" id="KW-0472">Membrane</keyword>
<keyword evidence="3" id="KW-1003">Cell membrane</keyword>
<feature type="transmembrane region" description="Helical" evidence="7">
    <location>
        <begin position="242"/>
        <end position="266"/>
    </location>
</feature>
<dbReference type="RefSeq" id="WP_254738504.1">
    <property type="nucleotide sequence ID" value="NZ_JANCLU010000002.1"/>
</dbReference>
<evidence type="ECO:0000313" key="9">
    <source>
        <dbReference type="EMBL" id="MCP8937479.1"/>
    </source>
</evidence>
<accession>A0ABT1L7X8</accession>
<dbReference type="Pfam" id="PF00528">
    <property type="entry name" value="BPD_transp_1"/>
    <property type="match status" value="1"/>
</dbReference>
<comment type="subcellular location">
    <subcellularLocation>
        <location evidence="1 7">Cell membrane</location>
        <topology evidence="1 7">Multi-pass membrane protein</topology>
    </subcellularLocation>
</comment>
<evidence type="ECO:0000256" key="6">
    <source>
        <dbReference type="ARBA" id="ARBA00023136"/>
    </source>
</evidence>
<evidence type="ECO:0000256" key="5">
    <source>
        <dbReference type="ARBA" id="ARBA00022989"/>
    </source>
</evidence>
<dbReference type="PROSITE" id="PS50928">
    <property type="entry name" value="ABC_TM1"/>
    <property type="match status" value="1"/>
</dbReference>